<dbReference type="AlphaFoldDB" id="A0AAD8DJZ0"/>
<sequence length="130" mass="14924">MAKRCNRPCLIRCEPTKKIKQLREQVLQRDQRQRRPRRLLQNKNWVALQEDHHQHQQPAVSMATPLSVPTSLPMPPPSLTPAEATHDTVAMPTTPEQHQHVDEVDYFDQLQSPDLDVYSTPSQAPPPRLG</sequence>
<dbReference type="RefSeq" id="XP_058349100.1">
    <property type="nucleotide sequence ID" value="XM_058480577.1"/>
</dbReference>
<gene>
    <name evidence="2" type="ORF">O0I10_000467</name>
</gene>
<organism evidence="2 3">
    <name type="scientific">Lichtheimia ornata</name>
    <dbReference type="NCBI Taxonomy" id="688661"/>
    <lineage>
        <taxon>Eukaryota</taxon>
        <taxon>Fungi</taxon>
        <taxon>Fungi incertae sedis</taxon>
        <taxon>Mucoromycota</taxon>
        <taxon>Mucoromycotina</taxon>
        <taxon>Mucoromycetes</taxon>
        <taxon>Mucorales</taxon>
        <taxon>Lichtheimiaceae</taxon>
        <taxon>Lichtheimia</taxon>
    </lineage>
</organism>
<evidence type="ECO:0000256" key="1">
    <source>
        <dbReference type="SAM" id="MobiDB-lite"/>
    </source>
</evidence>
<reference evidence="2 3" key="1">
    <citation type="submission" date="2023-03" db="EMBL/GenBank/DDBJ databases">
        <title>Genome sequence of Lichtheimia ornata CBS 291.66.</title>
        <authorList>
            <person name="Mohabir J.T."/>
            <person name="Shea T.P."/>
            <person name="Kurbessoian T."/>
            <person name="Berby B."/>
            <person name="Fontaine J."/>
            <person name="Livny J."/>
            <person name="Gnirke A."/>
            <person name="Stajich J.E."/>
            <person name="Cuomo C.A."/>
        </authorList>
    </citation>
    <scope>NUCLEOTIDE SEQUENCE [LARGE SCALE GENOMIC DNA]</scope>
    <source>
        <strain evidence="2">CBS 291.66</strain>
    </source>
</reference>
<evidence type="ECO:0000313" key="2">
    <source>
        <dbReference type="EMBL" id="KAJ8664188.1"/>
    </source>
</evidence>
<accession>A0AAD8DJZ0</accession>
<dbReference type="GeneID" id="83207889"/>
<feature type="region of interest" description="Disordered" evidence="1">
    <location>
        <begin position="50"/>
        <end position="130"/>
    </location>
</feature>
<dbReference type="Proteomes" id="UP001234581">
    <property type="component" value="Unassembled WGS sequence"/>
</dbReference>
<keyword evidence="3" id="KW-1185">Reference proteome</keyword>
<dbReference type="EMBL" id="JARTCD010000001">
    <property type="protein sequence ID" value="KAJ8664188.1"/>
    <property type="molecule type" value="Genomic_DNA"/>
</dbReference>
<protein>
    <submittedName>
        <fullName evidence="2">Uncharacterized protein</fullName>
    </submittedName>
</protein>
<proteinExistence type="predicted"/>
<evidence type="ECO:0000313" key="3">
    <source>
        <dbReference type="Proteomes" id="UP001234581"/>
    </source>
</evidence>
<comment type="caution">
    <text evidence="2">The sequence shown here is derived from an EMBL/GenBank/DDBJ whole genome shotgun (WGS) entry which is preliminary data.</text>
</comment>
<name>A0AAD8DJZ0_9FUNG</name>